<accession>A0A0F8Y4F1</accession>
<proteinExistence type="predicted"/>
<reference evidence="1" key="1">
    <citation type="journal article" date="2015" name="Nature">
        <title>Complex archaea that bridge the gap between prokaryotes and eukaryotes.</title>
        <authorList>
            <person name="Spang A."/>
            <person name="Saw J.H."/>
            <person name="Jorgensen S.L."/>
            <person name="Zaremba-Niedzwiedzka K."/>
            <person name="Martijn J."/>
            <person name="Lind A.E."/>
            <person name="van Eijk R."/>
            <person name="Schleper C."/>
            <person name="Guy L."/>
            <person name="Ettema T.J."/>
        </authorList>
    </citation>
    <scope>NUCLEOTIDE SEQUENCE</scope>
</reference>
<comment type="caution">
    <text evidence="1">The sequence shown here is derived from an EMBL/GenBank/DDBJ whole genome shotgun (WGS) entry which is preliminary data.</text>
</comment>
<organism evidence="1">
    <name type="scientific">marine sediment metagenome</name>
    <dbReference type="NCBI Taxonomy" id="412755"/>
    <lineage>
        <taxon>unclassified sequences</taxon>
        <taxon>metagenomes</taxon>
        <taxon>ecological metagenomes</taxon>
    </lineage>
</organism>
<feature type="non-terminal residue" evidence="1">
    <location>
        <position position="1"/>
    </location>
</feature>
<protein>
    <submittedName>
        <fullName evidence="1">Uncharacterized protein</fullName>
    </submittedName>
</protein>
<dbReference type="EMBL" id="LAZR01059111">
    <property type="protein sequence ID" value="KKK68485.1"/>
    <property type="molecule type" value="Genomic_DNA"/>
</dbReference>
<gene>
    <name evidence="1" type="ORF">LCGC14_2943590</name>
</gene>
<name>A0A0F8Y4F1_9ZZZZ</name>
<evidence type="ECO:0000313" key="1">
    <source>
        <dbReference type="EMBL" id="KKK68485.1"/>
    </source>
</evidence>
<sequence length="128" mass="14074">GENWFLVACLSVGMAVGLLLAQGGNDANRYGRLVLSEVRDAQQQDSQNMLILRREAALTNFVSTPIPLPPAEALPYVSKNFDLCGYDWECGIASRVQTCENPSADPWSISSTGDYGIMQINRFIHSSY</sequence>
<dbReference type="AlphaFoldDB" id="A0A0F8Y4F1"/>